<feature type="region of interest" description="Disordered" evidence="1">
    <location>
        <begin position="461"/>
        <end position="492"/>
    </location>
</feature>
<dbReference type="AlphaFoldDB" id="A0A7S3NPG3"/>
<feature type="compositionally biased region" description="Basic residues" evidence="1">
    <location>
        <begin position="461"/>
        <end position="473"/>
    </location>
</feature>
<reference evidence="2" key="1">
    <citation type="submission" date="2021-01" db="EMBL/GenBank/DDBJ databases">
        <authorList>
            <person name="Corre E."/>
            <person name="Pelletier E."/>
            <person name="Niang G."/>
            <person name="Scheremetjew M."/>
            <person name="Finn R."/>
            <person name="Kale V."/>
            <person name="Holt S."/>
            <person name="Cochrane G."/>
            <person name="Meng A."/>
            <person name="Brown T."/>
            <person name="Cohen L."/>
        </authorList>
    </citation>
    <scope>NUCLEOTIDE SEQUENCE</scope>
    <source>
        <strain evidence="2">CCMP1510</strain>
    </source>
</reference>
<evidence type="ECO:0008006" key="3">
    <source>
        <dbReference type="Google" id="ProtNLM"/>
    </source>
</evidence>
<proteinExistence type="predicted"/>
<name>A0A7S3NPG3_9STRA</name>
<gene>
    <name evidence="2" type="ORF">ALAG00032_LOCUS14822</name>
</gene>
<organism evidence="2">
    <name type="scientific">Aureoumbra lagunensis</name>
    <dbReference type="NCBI Taxonomy" id="44058"/>
    <lineage>
        <taxon>Eukaryota</taxon>
        <taxon>Sar</taxon>
        <taxon>Stramenopiles</taxon>
        <taxon>Ochrophyta</taxon>
        <taxon>Pelagophyceae</taxon>
        <taxon>Pelagomonadales</taxon>
        <taxon>Aureoumbra</taxon>
    </lineage>
</organism>
<protein>
    <recommendedName>
        <fullName evidence="3">Alpha-ketoglutarate-dependent dioxygenase AlkB-like domain-containing protein</fullName>
    </recommendedName>
</protein>
<evidence type="ECO:0000313" key="2">
    <source>
        <dbReference type="EMBL" id="CAE0374019.1"/>
    </source>
</evidence>
<accession>A0A7S3NPG3</accession>
<sequence length="620" mass="69737">MPPTCSSPRVKVNVAEGFRVLTFGDEASTLGENIQKMCKRLATEGISEVYGQTKKKNITMYQFRPACGNENFEKFMLSEQRECSASDKSTDLRFRVRPPEEIAALVHAFDRALPTLGHYEPGWVQVNVTLGEDGLNPHVDKFGWGDLIVVFTTHQIQVELCNAKHERSDTIICKCSFTVPANAAYVLAGNSRTIACHAANLPKDRIGVVVRYYLRDLCNLGARDFDGETIYYNLNPERCGQEVVARWLNADSKHDIQDDQSSPSICKTYRSCYPGRLLEVKGSQADQTCKIQFFEHSLDAADGPAISEVPARYVLDTDISTRWFNEPQDPLAASFRESLIKTYTYRALPSPRHTADTRPSVTGEQTVPKHTVVTRLRPRQTMNDFLPPKQPSKAMITSQKMKKSSTKHAKNIMIAENISLSSVISSESYSSSSISAQVQCESDSDSSDEVQIIEPPLKKIKASRKAASTKRVRSTTTKKDSKKDSATNQMNTYASPSLNQSIVASNFDQIPPDFHGGYQSDELMKRLAAFLRFKLLKKCRWPPDNTYDDPSLLAFFDDESKLPGRTYLIQFVLKNREQISELSNNDAVYYEYENQALKKMPNGAAGRRPRLKKSLVHQIF</sequence>
<dbReference type="EMBL" id="HBIJ01022670">
    <property type="protein sequence ID" value="CAE0374019.1"/>
    <property type="molecule type" value="Transcribed_RNA"/>
</dbReference>
<evidence type="ECO:0000256" key="1">
    <source>
        <dbReference type="SAM" id="MobiDB-lite"/>
    </source>
</evidence>